<dbReference type="InterPro" id="IPR052057">
    <property type="entry name" value="IS150/IS1296_orfA-like"/>
</dbReference>
<sequence>MKQVTTNKVVRCNRAEKIPKMDCPQKVRHFLGAFFMYKKEKFSVAFKLECIKLHKNSHRSIGSIAKEKGFNESNLRKWIGFYNKYGISGLQARKNRNYSLKFKVKVLKTIATECISQREACIRFDIAAQSTVLSWQREYEKNGNLGLENKPKGSPRIMSDYKRKKRKSDKPLTREEELLLENERLRAEIDFLKKLDALTLKKNKQRPSKD</sequence>
<evidence type="ECO:0000259" key="3">
    <source>
        <dbReference type="Pfam" id="PF13518"/>
    </source>
</evidence>
<dbReference type="GO" id="GO:0004803">
    <property type="term" value="F:transposase activity"/>
    <property type="evidence" value="ECO:0007669"/>
    <property type="project" value="InterPro"/>
</dbReference>
<dbReference type="AlphaFoldDB" id="A0A3D9ATU5"/>
<dbReference type="GO" id="GO:0006313">
    <property type="term" value="P:DNA transposition"/>
    <property type="evidence" value="ECO:0007669"/>
    <property type="project" value="InterPro"/>
</dbReference>
<dbReference type="PANTHER" id="PTHR33795">
    <property type="entry name" value="INSERTION ELEMENT IS150 PROTEIN INSJ"/>
    <property type="match status" value="1"/>
</dbReference>
<dbReference type="InterPro" id="IPR010921">
    <property type="entry name" value="Trp_repressor/repl_initiator"/>
</dbReference>
<evidence type="ECO:0000256" key="1">
    <source>
        <dbReference type="ARBA" id="ARBA00038232"/>
    </source>
</evidence>
<keyword evidence="5" id="KW-1185">Reference proteome</keyword>
<dbReference type="Pfam" id="PF01527">
    <property type="entry name" value="HTH_Tnp_1"/>
    <property type="match status" value="1"/>
</dbReference>
<gene>
    <name evidence="4" type="ORF">DRF67_17695</name>
</gene>
<organism evidence="4 5">
    <name type="scientific">Chryseobacterium pennipullorum</name>
    <dbReference type="NCBI Taxonomy" id="2258963"/>
    <lineage>
        <taxon>Bacteria</taxon>
        <taxon>Pseudomonadati</taxon>
        <taxon>Bacteroidota</taxon>
        <taxon>Flavobacteriia</taxon>
        <taxon>Flavobacteriales</taxon>
        <taxon>Weeksellaceae</taxon>
        <taxon>Chryseobacterium group</taxon>
        <taxon>Chryseobacterium</taxon>
    </lineage>
</organism>
<dbReference type="InterPro" id="IPR055247">
    <property type="entry name" value="InsJ-like_HTH"/>
</dbReference>
<protein>
    <submittedName>
        <fullName evidence="4">Transposase</fullName>
    </submittedName>
</protein>
<reference evidence="4 5" key="1">
    <citation type="submission" date="2018-06" db="EMBL/GenBank/DDBJ databases">
        <title>Novel Chryseobacterium species.</title>
        <authorList>
            <person name="Newman J."/>
            <person name="Hugo C."/>
            <person name="Oosthuizen L."/>
            <person name="Charimba G."/>
        </authorList>
    </citation>
    <scope>NUCLEOTIDE SEQUENCE [LARGE SCALE GENOMIC DNA]</scope>
    <source>
        <strain evidence="4 5">7_F195</strain>
    </source>
</reference>
<dbReference type="InterPro" id="IPR036388">
    <property type="entry name" value="WH-like_DNA-bd_sf"/>
</dbReference>
<dbReference type="Proteomes" id="UP000256257">
    <property type="component" value="Unassembled WGS sequence"/>
</dbReference>
<feature type="region of interest" description="Disordered" evidence="2">
    <location>
        <begin position="144"/>
        <end position="173"/>
    </location>
</feature>
<comment type="caution">
    <text evidence="4">The sequence shown here is derived from an EMBL/GenBank/DDBJ whole genome shotgun (WGS) entry which is preliminary data.</text>
</comment>
<evidence type="ECO:0000313" key="4">
    <source>
        <dbReference type="EMBL" id="REC44685.1"/>
    </source>
</evidence>
<dbReference type="PANTHER" id="PTHR33795:SF1">
    <property type="entry name" value="INSERTION ELEMENT IS150 PROTEIN INSJ"/>
    <property type="match status" value="1"/>
</dbReference>
<dbReference type="OrthoDB" id="706721at2"/>
<evidence type="ECO:0000313" key="5">
    <source>
        <dbReference type="Proteomes" id="UP000256257"/>
    </source>
</evidence>
<dbReference type="GO" id="GO:0043565">
    <property type="term" value="F:sequence-specific DNA binding"/>
    <property type="evidence" value="ECO:0007669"/>
    <property type="project" value="InterPro"/>
</dbReference>
<dbReference type="InterPro" id="IPR002514">
    <property type="entry name" value="Transposase_8"/>
</dbReference>
<dbReference type="SUPFAM" id="SSF48295">
    <property type="entry name" value="TrpR-like"/>
    <property type="match status" value="2"/>
</dbReference>
<evidence type="ECO:0000256" key="2">
    <source>
        <dbReference type="SAM" id="MobiDB-lite"/>
    </source>
</evidence>
<dbReference type="EMBL" id="QNVV01000019">
    <property type="protein sequence ID" value="REC44685.1"/>
    <property type="molecule type" value="Genomic_DNA"/>
</dbReference>
<dbReference type="Gene3D" id="1.10.10.10">
    <property type="entry name" value="Winged helix-like DNA-binding domain superfamily/Winged helix DNA-binding domain"/>
    <property type="match status" value="2"/>
</dbReference>
<name>A0A3D9ATU5_9FLAO</name>
<proteinExistence type="inferred from homology"/>
<dbReference type="Pfam" id="PF13518">
    <property type="entry name" value="HTH_28"/>
    <property type="match status" value="1"/>
</dbReference>
<comment type="similarity">
    <text evidence="1">Belongs to the IS150/IS1296 orfA family.</text>
</comment>
<feature type="domain" description="Insertion element IS150 protein InsJ-like helix-turn-helix" evidence="3">
    <location>
        <begin position="116"/>
        <end position="155"/>
    </location>
</feature>
<accession>A0A3D9ATU5</accession>